<dbReference type="GO" id="GO:0003677">
    <property type="term" value="F:DNA binding"/>
    <property type="evidence" value="ECO:0007669"/>
    <property type="project" value="UniProtKB-KW"/>
</dbReference>
<evidence type="ECO:0000313" key="15">
    <source>
        <dbReference type="EMBL" id="KAB2633413.1"/>
    </source>
</evidence>
<feature type="region of interest" description="Disordered" evidence="13">
    <location>
        <begin position="502"/>
        <end position="530"/>
    </location>
</feature>
<feature type="repeat" description="PPR" evidence="11">
    <location>
        <begin position="166"/>
        <end position="196"/>
    </location>
</feature>
<feature type="region of interest" description="Disordered" evidence="13">
    <location>
        <begin position="644"/>
        <end position="664"/>
    </location>
</feature>
<feature type="repeat" description="PPR" evidence="11">
    <location>
        <begin position="410"/>
        <end position="447"/>
    </location>
</feature>
<evidence type="ECO:0000256" key="1">
    <source>
        <dbReference type="ARBA" id="ARBA00004123"/>
    </source>
</evidence>
<evidence type="ECO:0000259" key="14">
    <source>
        <dbReference type="SMART" id="SM01372"/>
    </source>
</evidence>
<dbReference type="FunFam" id="1.10.10.10:FF:000073">
    <property type="entry name" value="E2F transcription factor 8"/>
    <property type="match status" value="1"/>
</dbReference>
<reference evidence="15 16" key="1">
    <citation type="submission" date="2019-09" db="EMBL/GenBank/DDBJ databases">
        <authorList>
            <person name="Ou C."/>
        </authorList>
    </citation>
    <scope>NUCLEOTIDE SEQUENCE [LARGE SCALE GENOMIC DNA]</scope>
    <source>
        <strain evidence="15">S2</strain>
        <tissue evidence="15">Leaf</tissue>
    </source>
</reference>
<evidence type="ECO:0000256" key="10">
    <source>
        <dbReference type="ARBA" id="ARBA00023306"/>
    </source>
</evidence>
<keyword evidence="10" id="KW-0131">Cell cycle</keyword>
<dbReference type="PANTHER" id="PTHR47936">
    <property type="entry name" value="PPR_LONG DOMAIN-CONTAINING PROTEIN"/>
    <property type="match status" value="1"/>
</dbReference>
<keyword evidence="16" id="KW-1185">Reference proteome</keyword>
<comment type="caution">
    <text evidence="15">The sequence shown here is derived from an EMBL/GenBank/DDBJ whole genome shotgun (WGS) entry which is preliminary data.</text>
</comment>
<dbReference type="OrthoDB" id="185373at2759"/>
<evidence type="ECO:0000256" key="4">
    <source>
        <dbReference type="ARBA" id="ARBA00022491"/>
    </source>
</evidence>
<dbReference type="SUPFAM" id="SSF81901">
    <property type="entry name" value="HCP-like"/>
    <property type="match status" value="1"/>
</dbReference>
<dbReference type="InterPro" id="IPR036388">
    <property type="entry name" value="WH-like_DNA-bd_sf"/>
</dbReference>
<evidence type="ECO:0000256" key="12">
    <source>
        <dbReference type="RuleBase" id="RU003796"/>
    </source>
</evidence>
<dbReference type="GO" id="GO:0005667">
    <property type="term" value="C:transcription regulator complex"/>
    <property type="evidence" value="ECO:0007669"/>
    <property type="project" value="InterPro"/>
</dbReference>
<comment type="subcellular location">
    <subcellularLocation>
        <location evidence="1 12">Nucleus</location>
    </subcellularLocation>
</comment>
<evidence type="ECO:0000256" key="3">
    <source>
        <dbReference type="ARBA" id="ARBA00010940"/>
    </source>
</evidence>
<reference evidence="15 16" key="3">
    <citation type="submission" date="2019-11" db="EMBL/GenBank/DDBJ databases">
        <title>A de novo genome assembly of a pear dwarfing rootstock.</title>
        <authorList>
            <person name="Wang F."/>
            <person name="Wang J."/>
            <person name="Li S."/>
            <person name="Zhang Y."/>
            <person name="Fang M."/>
            <person name="Ma L."/>
            <person name="Zhao Y."/>
            <person name="Jiang S."/>
        </authorList>
    </citation>
    <scope>NUCLEOTIDE SEQUENCE [LARGE SCALE GENOMIC DNA]</scope>
    <source>
        <strain evidence="15">S2</strain>
        <tissue evidence="15">Leaf</tissue>
    </source>
</reference>
<dbReference type="GO" id="GO:0005634">
    <property type="term" value="C:nucleus"/>
    <property type="evidence" value="ECO:0007669"/>
    <property type="project" value="UniProtKB-SubCell"/>
</dbReference>
<feature type="repeat" description="PPR" evidence="11">
    <location>
        <begin position="340"/>
        <end position="374"/>
    </location>
</feature>
<dbReference type="Proteomes" id="UP000327157">
    <property type="component" value="Chromosome 6"/>
</dbReference>
<feature type="domain" description="E2F/DP family winged-helix DNA-binding" evidence="14">
    <location>
        <begin position="666"/>
        <end position="746"/>
    </location>
</feature>
<evidence type="ECO:0000256" key="2">
    <source>
        <dbReference type="ARBA" id="ARBA00007626"/>
    </source>
</evidence>
<dbReference type="EMBL" id="SMOL01000120">
    <property type="protein sequence ID" value="KAB2633413.1"/>
    <property type="molecule type" value="Genomic_DNA"/>
</dbReference>
<evidence type="ECO:0000256" key="6">
    <source>
        <dbReference type="ARBA" id="ARBA00023015"/>
    </source>
</evidence>
<feature type="compositionally biased region" description="Basic and acidic residues" evidence="13">
    <location>
        <begin position="795"/>
        <end position="808"/>
    </location>
</feature>
<evidence type="ECO:0000256" key="5">
    <source>
        <dbReference type="ARBA" id="ARBA00022737"/>
    </source>
</evidence>
<feature type="repeat" description="PPR" evidence="11">
    <location>
        <begin position="131"/>
        <end position="165"/>
    </location>
</feature>
<dbReference type="InterPro" id="IPR036390">
    <property type="entry name" value="WH_DNA-bd_sf"/>
</dbReference>
<dbReference type="InterPro" id="IPR003316">
    <property type="entry name" value="E2F_WHTH_DNA-bd_dom"/>
</dbReference>
<evidence type="ECO:0000256" key="13">
    <source>
        <dbReference type="SAM" id="MobiDB-lite"/>
    </source>
</evidence>
<dbReference type="Gene3D" id="1.25.40.10">
    <property type="entry name" value="Tetratricopeptide repeat domain"/>
    <property type="match status" value="4"/>
</dbReference>
<feature type="domain" description="E2F/DP family winged-helix DNA-binding" evidence="14">
    <location>
        <begin position="533"/>
        <end position="598"/>
    </location>
</feature>
<feature type="repeat" description="PPR" evidence="11">
    <location>
        <begin position="200"/>
        <end position="234"/>
    </location>
</feature>
<dbReference type="SUPFAM" id="SSF46785">
    <property type="entry name" value="Winged helix' DNA-binding domain"/>
    <property type="match status" value="2"/>
</dbReference>
<reference evidence="16" key="2">
    <citation type="submission" date="2019-10" db="EMBL/GenBank/DDBJ databases">
        <title>A de novo genome assembly of a pear dwarfing rootstock.</title>
        <authorList>
            <person name="Wang F."/>
            <person name="Wang J."/>
            <person name="Li S."/>
            <person name="Zhang Y."/>
            <person name="Fang M."/>
            <person name="Ma L."/>
            <person name="Zhao Y."/>
            <person name="Jiang S."/>
        </authorList>
    </citation>
    <scope>NUCLEOTIDE SEQUENCE [LARGE SCALE GENOMIC DNA]</scope>
</reference>
<dbReference type="Pfam" id="PF02319">
    <property type="entry name" value="WHD_E2F_TDP"/>
    <property type="match status" value="2"/>
</dbReference>
<keyword evidence="5" id="KW-0677">Repeat</keyword>
<dbReference type="GO" id="GO:0006355">
    <property type="term" value="P:regulation of DNA-templated transcription"/>
    <property type="evidence" value="ECO:0007669"/>
    <property type="project" value="InterPro"/>
</dbReference>
<dbReference type="SMART" id="SM01372">
    <property type="entry name" value="E2F_TDP"/>
    <property type="match status" value="2"/>
</dbReference>
<sequence length="878" mass="98471">MLTLQLKTAAQKNSKPSFLFPCRSFTTSPSHPSQDSHLANLILKSDPQTLTQILHSPQIDWTSDLVDKTLKRLWNHGPKALQLFRILDHHPNYTHSCSSFDHAVDIAGRLRDYKSLWTLVARMRARRLGPGPRTFAIITERYVAAGKPDRAVKVFLSMNEHGCPQDLNSFNTILDVLCKAKRVEKAYNLFKVFRGRFKADCVSYNIIANGWCLIKRTPKALELLGEMVERGLDPSLTTFNIMLKGYFRAGQIKEAWEFFLQMKKRKCEIDVVTYTTLVHGFGVVGEIKKARKVFDEMVGEGVLPSVATYNALIQVLCKKDSVENAVVVFEEMVSKGYVPNVTTYNVLIRGLCHSGNMDRALEFMDRMKGDECEPNVQTYNVVIRYFCDAGEIEKALNVFEKMGCGDCLPNLDTYNVLISAMFVRKKPEDLLVAGKLLIEMVDRGFLPRRFTFNRVLDGLLLTATTAPKGFLFLLKFQHLVFSYCHGLKVYLPSLPSIFSPSTMAAPPPPPPAPAQSSAPAPTGPSARNHGYSRKQKSLGLLCSNFLGLYNRDGVTSIGLDDAASRLGVERRRIYDIVNVLESVGVLARKAKNQYSWKGFKAIPSALQELREEGLRENICNLDGNEDPKGLQISDDEDDVERCGSQQTENSNTNLNLKPMNPKSDNRREKSLALLTQNFVKLFVCSTVEMISLDEAAKLLLGDAHNASVMRTKVRRIYDIANVLSSMNLIEKTHTSDTRKPAFKWLGLRGKEEVPQETKKRAFGTDITNVSSKRGKVDSSVGGKLDGQKQKGLVGEADRTNLEDSKDGSKSYQFGPFAPVTIARAGTGSTRKVHDWEKLTSTYRPQYQNQALKDLFSHYTEAWKTWYSEVAGKNPIRIS</sequence>
<evidence type="ECO:0000256" key="7">
    <source>
        <dbReference type="ARBA" id="ARBA00023125"/>
    </source>
</evidence>
<dbReference type="InterPro" id="IPR011990">
    <property type="entry name" value="TPR-like_helical_dom_sf"/>
</dbReference>
<gene>
    <name evidence="15" type="ORF">D8674_029660</name>
</gene>
<dbReference type="AlphaFoldDB" id="A0A5N5I2R0"/>
<feature type="repeat" description="PPR" evidence="11">
    <location>
        <begin position="270"/>
        <end position="304"/>
    </location>
</feature>
<keyword evidence="7 12" id="KW-0238">DNA-binding</keyword>
<keyword evidence="6 12" id="KW-0805">Transcription regulation</keyword>
<evidence type="ECO:0000256" key="9">
    <source>
        <dbReference type="ARBA" id="ARBA00023242"/>
    </source>
</evidence>
<organism evidence="15 16">
    <name type="scientific">Pyrus ussuriensis x Pyrus communis</name>
    <dbReference type="NCBI Taxonomy" id="2448454"/>
    <lineage>
        <taxon>Eukaryota</taxon>
        <taxon>Viridiplantae</taxon>
        <taxon>Streptophyta</taxon>
        <taxon>Embryophyta</taxon>
        <taxon>Tracheophyta</taxon>
        <taxon>Spermatophyta</taxon>
        <taxon>Magnoliopsida</taxon>
        <taxon>eudicotyledons</taxon>
        <taxon>Gunneridae</taxon>
        <taxon>Pentapetalae</taxon>
        <taxon>rosids</taxon>
        <taxon>fabids</taxon>
        <taxon>Rosales</taxon>
        <taxon>Rosaceae</taxon>
        <taxon>Amygdaloideae</taxon>
        <taxon>Maleae</taxon>
        <taxon>Pyrus</taxon>
    </lineage>
</organism>
<dbReference type="Pfam" id="PF01535">
    <property type="entry name" value="PPR"/>
    <property type="match status" value="3"/>
</dbReference>
<name>A0A5N5I2R0_9ROSA</name>
<feature type="region of interest" description="Disordered" evidence="13">
    <location>
        <begin position="771"/>
        <end position="808"/>
    </location>
</feature>
<evidence type="ECO:0000313" key="16">
    <source>
        <dbReference type="Proteomes" id="UP000327157"/>
    </source>
</evidence>
<keyword evidence="9 12" id="KW-0539">Nucleus</keyword>
<dbReference type="Pfam" id="PF13041">
    <property type="entry name" value="PPR_2"/>
    <property type="match status" value="3"/>
</dbReference>
<dbReference type="InterPro" id="IPR002885">
    <property type="entry name" value="PPR_rpt"/>
</dbReference>
<evidence type="ECO:0000256" key="11">
    <source>
        <dbReference type="PROSITE-ProRule" id="PRU00708"/>
    </source>
</evidence>
<dbReference type="PANTHER" id="PTHR47936:SF1">
    <property type="entry name" value="PENTATRICOPEPTIDE REPEAT-CONTAINING PROTEIN GUN1, CHLOROPLASTIC"/>
    <property type="match status" value="1"/>
</dbReference>
<feature type="compositionally biased region" description="Polar residues" evidence="13">
    <location>
        <begin position="644"/>
        <end position="655"/>
    </location>
</feature>
<evidence type="ECO:0000256" key="8">
    <source>
        <dbReference type="ARBA" id="ARBA00023163"/>
    </source>
</evidence>
<accession>A0A5N5I2R0</accession>
<feature type="repeat" description="PPR" evidence="11">
    <location>
        <begin position="235"/>
        <end position="269"/>
    </location>
</feature>
<dbReference type="FunFam" id="1.10.10.10:FF:000295">
    <property type="entry name" value="E2F transcription factor-like E2FE"/>
    <property type="match status" value="1"/>
</dbReference>
<comment type="similarity">
    <text evidence="2">Belongs to the PPR family. P subfamily.</text>
</comment>
<dbReference type="NCBIfam" id="TIGR00756">
    <property type="entry name" value="PPR"/>
    <property type="match status" value="7"/>
</dbReference>
<feature type="repeat" description="PPR" evidence="11">
    <location>
        <begin position="375"/>
        <end position="409"/>
    </location>
</feature>
<keyword evidence="8 12" id="KW-0804">Transcription</keyword>
<keyword evidence="4" id="KW-0678">Repressor</keyword>
<feature type="compositionally biased region" description="Low complexity" evidence="13">
    <location>
        <begin position="514"/>
        <end position="526"/>
    </location>
</feature>
<dbReference type="Gene3D" id="1.10.10.10">
    <property type="entry name" value="Winged helix-like DNA-binding domain superfamily/Winged helix DNA-binding domain"/>
    <property type="match status" value="2"/>
</dbReference>
<comment type="similarity">
    <text evidence="3 12">Belongs to the E2F/DP family.</text>
</comment>
<protein>
    <submittedName>
        <fullName evidence="15">Pentatricopeptide repeat-containing protein</fullName>
    </submittedName>
</protein>
<dbReference type="PROSITE" id="PS51375">
    <property type="entry name" value="PPR"/>
    <property type="match status" value="9"/>
</dbReference>
<feature type="repeat" description="PPR" evidence="11">
    <location>
        <begin position="305"/>
        <end position="339"/>
    </location>
</feature>
<proteinExistence type="inferred from homology"/>